<reference evidence="2" key="1">
    <citation type="submission" date="2020-05" db="EMBL/GenBank/DDBJ databases">
        <authorList>
            <person name="Chiriac C."/>
            <person name="Salcher M."/>
            <person name="Ghai R."/>
            <person name="Kavagutti S V."/>
        </authorList>
    </citation>
    <scope>NUCLEOTIDE SEQUENCE</scope>
</reference>
<evidence type="ECO:0000259" key="1">
    <source>
        <dbReference type="Pfam" id="PF07484"/>
    </source>
</evidence>
<name>A0A6J5RLU3_9CAUD</name>
<dbReference type="EMBL" id="LR797213">
    <property type="protein sequence ID" value="CAB4194601.1"/>
    <property type="molecule type" value="Genomic_DNA"/>
</dbReference>
<dbReference type="Gene3D" id="3.90.1340.10">
    <property type="entry name" value="Phage tail collar domain"/>
    <property type="match status" value="1"/>
</dbReference>
<dbReference type="InterPro" id="IPR037053">
    <property type="entry name" value="Phage_tail_collar_dom_sf"/>
</dbReference>
<sequence length="253" mass="26486">MDLVNRGVISSASNTGGHSHTLSDVADAFVDNPREGDVLTYSDNKWIASYSPPTGSIMMWPTNSEPTGWLFCEGQEVAIDKYEDLYKILLTTYGIITNGAGTGTAGTTHFQLPDLRSRVPIGAGQGYGTVYNANATTTTQGNLTTRTLGTSYGMEGTKLIASMHLAHDHGSSGAHQHIAVYYETSGGANDYNNDDGVNFGVDTQTGVQGPMNITTSAGGGSHTHTAFGTALAAGQVAVPIIPPALALNFIIKI</sequence>
<dbReference type="InterPro" id="IPR011083">
    <property type="entry name" value="Phage_tail_collar_dom"/>
</dbReference>
<dbReference type="SUPFAM" id="SSF88874">
    <property type="entry name" value="Receptor-binding domain of short tail fibre protein gp12"/>
    <property type="match status" value="1"/>
</dbReference>
<feature type="domain" description="Phage tail collar" evidence="1">
    <location>
        <begin position="55"/>
        <end position="120"/>
    </location>
</feature>
<dbReference type="Pfam" id="PF07484">
    <property type="entry name" value="Collar"/>
    <property type="match status" value="1"/>
</dbReference>
<evidence type="ECO:0000313" key="2">
    <source>
        <dbReference type="EMBL" id="CAB4194601.1"/>
    </source>
</evidence>
<proteinExistence type="predicted"/>
<gene>
    <name evidence="2" type="ORF">UFOVP1264_56</name>
</gene>
<accession>A0A6J5RLU3</accession>
<organism evidence="2">
    <name type="scientific">uncultured Caudovirales phage</name>
    <dbReference type="NCBI Taxonomy" id="2100421"/>
    <lineage>
        <taxon>Viruses</taxon>
        <taxon>Duplodnaviria</taxon>
        <taxon>Heunggongvirae</taxon>
        <taxon>Uroviricota</taxon>
        <taxon>Caudoviricetes</taxon>
        <taxon>Peduoviridae</taxon>
        <taxon>Maltschvirus</taxon>
        <taxon>Maltschvirus maltsch</taxon>
    </lineage>
</organism>
<protein>
    <submittedName>
        <fullName evidence="2">Phage tail collar domain containing protein</fullName>
    </submittedName>
</protein>